<reference evidence="2" key="1">
    <citation type="submission" date="2011-06" db="EMBL/GenBank/DDBJ databases">
        <title>The complete genome of chromosome of Runella slithyformis DSM 19594.</title>
        <authorList>
            <consortium name="US DOE Joint Genome Institute (JGI-PGF)"/>
            <person name="Lucas S."/>
            <person name="Han J."/>
            <person name="Lapidus A."/>
            <person name="Bruce D."/>
            <person name="Goodwin L."/>
            <person name="Pitluck S."/>
            <person name="Peters L."/>
            <person name="Kyrpides N."/>
            <person name="Mavromatis K."/>
            <person name="Ivanova N."/>
            <person name="Ovchinnikova G."/>
            <person name="Zhang X."/>
            <person name="Misra M."/>
            <person name="Detter J.C."/>
            <person name="Tapia R."/>
            <person name="Han C."/>
            <person name="Land M."/>
            <person name="Hauser L."/>
            <person name="Markowitz V."/>
            <person name="Cheng J.-F."/>
            <person name="Hugenholtz P."/>
            <person name="Woyke T."/>
            <person name="Wu D."/>
            <person name="Tindall B."/>
            <person name="Faehrich R."/>
            <person name="Brambilla E."/>
            <person name="Klenk H.-P."/>
            <person name="Eisen J.A."/>
        </authorList>
    </citation>
    <scope>NUCLEOTIDE SEQUENCE [LARGE SCALE GENOMIC DNA]</scope>
    <source>
        <strain evidence="2">ATCC 29530 / DSM 19594 / LMG 11500 / NCIMB 11436 / LSU 4</strain>
    </source>
</reference>
<dbReference type="RefSeq" id="WP_013930428.1">
    <property type="nucleotide sequence ID" value="NC_015703.1"/>
</dbReference>
<proteinExistence type="predicted"/>
<evidence type="ECO:0000313" key="2">
    <source>
        <dbReference type="Proteomes" id="UP000000493"/>
    </source>
</evidence>
<sequence length="66" mass="7463">MALLQNVTDVGLEKWLDALLALPNSFNFKCPAQMHQMMVDSFRARYPQNTYVLSNTFVGNVHFGNG</sequence>
<evidence type="ECO:0000313" key="1">
    <source>
        <dbReference type="EMBL" id="AEI51143.1"/>
    </source>
</evidence>
<keyword evidence="2" id="KW-1185">Reference proteome</keyword>
<dbReference type="KEGG" id="rsi:Runsl_4831"/>
<organism evidence="1 2">
    <name type="scientific">Runella slithyformis (strain ATCC 29530 / DSM 19594 / LMG 11500 / NCIMB 11436 / LSU 4)</name>
    <dbReference type="NCBI Taxonomy" id="761193"/>
    <lineage>
        <taxon>Bacteria</taxon>
        <taxon>Pseudomonadati</taxon>
        <taxon>Bacteroidota</taxon>
        <taxon>Cytophagia</taxon>
        <taxon>Cytophagales</taxon>
        <taxon>Spirosomataceae</taxon>
        <taxon>Runella</taxon>
    </lineage>
</organism>
<accession>A0A7U3ZPW9</accession>
<dbReference type="EMBL" id="CP002859">
    <property type="protein sequence ID" value="AEI51143.1"/>
    <property type="molecule type" value="Genomic_DNA"/>
</dbReference>
<protein>
    <submittedName>
        <fullName evidence="1">Uncharacterized protein</fullName>
    </submittedName>
</protein>
<name>A0A7U3ZPW9_RUNSL</name>
<dbReference type="AlphaFoldDB" id="A0A7U3ZPW9"/>
<gene>
    <name evidence="1" type="ordered locus">Runsl_4831</name>
</gene>
<dbReference type="Proteomes" id="UP000000493">
    <property type="component" value="Chromosome"/>
</dbReference>
<reference evidence="1 2" key="2">
    <citation type="journal article" date="2012" name="Stand. Genomic Sci.">
        <title>Complete genome sequence of the aquatic bacterium Runella slithyformis type strain (LSU 4(T)).</title>
        <authorList>
            <person name="Copeland A."/>
            <person name="Zhang X."/>
            <person name="Misra M."/>
            <person name="Lapidus A."/>
            <person name="Nolan M."/>
            <person name="Lucas S."/>
            <person name="Deshpande S."/>
            <person name="Cheng J.F."/>
            <person name="Tapia R."/>
            <person name="Goodwin L.A."/>
            <person name="Pitluck S."/>
            <person name="Liolios K."/>
            <person name="Pagani I."/>
            <person name="Ivanova N."/>
            <person name="Mikhailova N."/>
            <person name="Pati A."/>
            <person name="Chen A."/>
            <person name="Palaniappan K."/>
            <person name="Land M."/>
            <person name="Hauser L."/>
            <person name="Pan C."/>
            <person name="Jeffries C.D."/>
            <person name="Detter J.C."/>
            <person name="Brambilla E.M."/>
            <person name="Rohde M."/>
            <person name="Djao O.D."/>
            <person name="Goker M."/>
            <person name="Sikorski J."/>
            <person name="Tindall B.J."/>
            <person name="Woyke T."/>
            <person name="Bristow J."/>
            <person name="Eisen J.A."/>
            <person name="Markowitz V."/>
            <person name="Hugenholtz P."/>
            <person name="Kyrpides N.C."/>
            <person name="Klenk H.P."/>
            <person name="Mavromatis K."/>
        </authorList>
    </citation>
    <scope>NUCLEOTIDE SEQUENCE [LARGE SCALE GENOMIC DNA]</scope>
    <source>
        <strain evidence="2">ATCC 29530 / DSM 19594 / LMG 11500 / NCIMB 11436 / LSU 4</strain>
    </source>
</reference>